<feature type="chain" id="PRO_5021353952" evidence="1">
    <location>
        <begin position="21"/>
        <end position="268"/>
    </location>
</feature>
<dbReference type="InterPro" id="IPR001638">
    <property type="entry name" value="Solute-binding_3/MltF_N"/>
</dbReference>
<dbReference type="PROSITE" id="PS51257">
    <property type="entry name" value="PROKAR_LIPOPROTEIN"/>
    <property type="match status" value="1"/>
</dbReference>
<dbReference type="Gene3D" id="3.40.190.10">
    <property type="entry name" value="Periplasmic binding protein-like II"/>
    <property type="match status" value="2"/>
</dbReference>
<feature type="signal peptide" evidence="1">
    <location>
        <begin position="1"/>
        <end position="20"/>
    </location>
</feature>
<proteinExistence type="predicted"/>
<dbReference type="Pfam" id="PF00497">
    <property type="entry name" value="SBP_bac_3"/>
    <property type="match status" value="1"/>
</dbReference>
<sequence>MHPLRLLAAATAAVPLLASAGCSRPITVPVSPIGQSIRIDKDGQISGVFPALMRDIGAKTGCEIRMSEVPRARLEMMFEQGHADMLLAATHAERRDKYGQFVPLIQTRAVLMSLDHQRAPIKTMAELAARPELKLVLVRGFDYGPAYNALSRRLQAAHRLVLAKDPLEVARMLQSRIADVTIMPASGLYGAAKADPRTASIAEQFRVEPLEELPWGLAGVYLSTQSLTADDRAVLESGLNAAAKAGALYHAYKGFYPANIFAFSSRPL</sequence>
<evidence type="ECO:0000256" key="1">
    <source>
        <dbReference type="SAM" id="SignalP"/>
    </source>
</evidence>
<dbReference type="EMBL" id="SPVF01000103">
    <property type="protein sequence ID" value="TFW22763.1"/>
    <property type="molecule type" value="Genomic_DNA"/>
</dbReference>
<protein>
    <submittedName>
        <fullName evidence="3">Transporter substrate-binding domain-containing protein</fullName>
    </submittedName>
</protein>
<name>A0A4Y9SGQ9_9BURK</name>
<reference evidence="3 4" key="1">
    <citation type="submission" date="2019-03" db="EMBL/GenBank/DDBJ databases">
        <title>Draft Genome Sequence of Massilia arenosa sp. nov., a Novel Massilia Species Isolated from a Sandy-loam Maize Soil.</title>
        <authorList>
            <person name="Raths R."/>
            <person name="Peta V."/>
            <person name="Bucking H."/>
        </authorList>
    </citation>
    <scope>NUCLEOTIDE SEQUENCE [LARGE SCALE GENOMIC DNA]</scope>
    <source>
        <strain evidence="3 4">MC02</strain>
    </source>
</reference>
<comment type="caution">
    <text evidence="3">The sequence shown here is derived from an EMBL/GenBank/DDBJ whole genome shotgun (WGS) entry which is preliminary data.</text>
</comment>
<feature type="domain" description="Solute-binding protein family 3/N-terminal" evidence="2">
    <location>
        <begin position="38"/>
        <end position="191"/>
    </location>
</feature>
<dbReference type="RefSeq" id="WP_135206575.1">
    <property type="nucleotide sequence ID" value="NZ_SPVF01000103.1"/>
</dbReference>
<dbReference type="SUPFAM" id="SSF53850">
    <property type="entry name" value="Periplasmic binding protein-like II"/>
    <property type="match status" value="1"/>
</dbReference>
<dbReference type="AlphaFoldDB" id="A0A4Y9SGQ9"/>
<gene>
    <name evidence="3" type="ORF">E4L96_07405</name>
</gene>
<dbReference type="OrthoDB" id="8592924at2"/>
<evidence type="ECO:0000259" key="2">
    <source>
        <dbReference type="Pfam" id="PF00497"/>
    </source>
</evidence>
<keyword evidence="1" id="KW-0732">Signal</keyword>
<keyword evidence="4" id="KW-1185">Reference proteome</keyword>
<evidence type="ECO:0000313" key="4">
    <source>
        <dbReference type="Proteomes" id="UP000298438"/>
    </source>
</evidence>
<organism evidence="3 4">
    <name type="scientific">Zemynaea arenosa</name>
    <dbReference type="NCBI Taxonomy" id="2561931"/>
    <lineage>
        <taxon>Bacteria</taxon>
        <taxon>Pseudomonadati</taxon>
        <taxon>Pseudomonadota</taxon>
        <taxon>Betaproteobacteria</taxon>
        <taxon>Burkholderiales</taxon>
        <taxon>Oxalobacteraceae</taxon>
        <taxon>Telluria group</taxon>
        <taxon>Zemynaea</taxon>
    </lineage>
</organism>
<accession>A0A4Y9SGQ9</accession>
<dbReference type="Proteomes" id="UP000298438">
    <property type="component" value="Unassembled WGS sequence"/>
</dbReference>
<evidence type="ECO:0000313" key="3">
    <source>
        <dbReference type="EMBL" id="TFW22763.1"/>
    </source>
</evidence>